<proteinExistence type="predicted"/>
<dbReference type="InterPro" id="IPR017938">
    <property type="entry name" value="Riboflavin_synthase-like_b-brl"/>
</dbReference>
<dbReference type="GO" id="GO:0050660">
    <property type="term" value="F:flavin adenine dinucleotide binding"/>
    <property type="evidence" value="ECO:0007669"/>
    <property type="project" value="TreeGrafter"/>
</dbReference>
<dbReference type="InterPro" id="IPR023173">
    <property type="entry name" value="NADPH_Cyt_P450_Rdtase_alpha"/>
</dbReference>
<sequence length="517" mass="57351">MAVAPVVKASFCCRLPLKLWNLFFRVVGLSVCSPHSPCCFYAINLSGVESARLLTGQLPFFRTYLAFKDEDQLSYQPGDSVSIFVQNDEADVSWLLKRMNGDFTPDQMIMLKQGSCRRAPSIALPLETPVTPRLLLRHYIEIHSTASRKTTRILAGFCANEEEKALLLRLSGREGMKLYDALIKATSATLMDLLETFPSCRPSLEAVLELAPPLARRPYSLVGECRKGSAQEISFAFTMIDFTRELETSPISVDGVTFKRYRRRTGVATGHLRRLWDEKLSTGSSPGLFVSLFPNHNGFSHPSNVSDPLILICAGTGVAPFIGFLQLRRRLRESALAAGESWLIFGCRDPNFDVLFADELADFLEDGTLTHLCLCFSRFTGDLPICLPEIIRSKAYVPPGCRYVQDCITFPNKPAVSIDDSTSISKISDRLADVHLSTPAVSSPSRLLHLVCNLNGHIRVCGDAKGMAPAVASAWETAFASWLESQEAAELTSGPKTGAEFLAHLRKERRYVEDVWW</sequence>
<gene>
    <name evidence="7" type="ORF">MCOS_LOCUS8918</name>
</gene>
<keyword evidence="3" id="KW-0274">FAD</keyword>
<organism evidence="7 8">
    <name type="scientific">Mesocestoides corti</name>
    <name type="common">Flatworm</name>
    <dbReference type="NCBI Taxonomy" id="53468"/>
    <lineage>
        <taxon>Eukaryota</taxon>
        <taxon>Metazoa</taxon>
        <taxon>Spiralia</taxon>
        <taxon>Lophotrochozoa</taxon>
        <taxon>Platyhelminthes</taxon>
        <taxon>Cestoda</taxon>
        <taxon>Eucestoda</taxon>
        <taxon>Cyclophyllidea</taxon>
        <taxon>Mesocestoididae</taxon>
        <taxon>Mesocestoides</taxon>
    </lineage>
</organism>
<keyword evidence="8" id="KW-1185">Reference proteome</keyword>
<evidence type="ECO:0000256" key="3">
    <source>
        <dbReference type="ARBA" id="ARBA00022827"/>
    </source>
</evidence>
<dbReference type="InterPro" id="IPR003097">
    <property type="entry name" value="CysJ-like_FAD-binding"/>
</dbReference>
<dbReference type="SUPFAM" id="SSF63380">
    <property type="entry name" value="Riboflavin synthase domain-like"/>
    <property type="match status" value="1"/>
</dbReference>
<dbReference type="GO" id="GO:0009086">
    <property type="term" value="P:methionine biosynthetic process"/>
    <property type="evidence" value="ECO:0007669"/>
    <property type="project" value="TreeGrafter"/>
</dbReference>
<keyword evidence="4" id="KW-0560">Oxidoreductase</keyword>
<evidence type="ECO:0008006" key="9">
    <source>
        <dbReference type="Google" id="ProtNLM"/>
    </source>
</evidence>
<dbReference type="AlphaFoldDB" id="A0A0R3UME8"/>
<dbReference type="PANTHER" id="PTHR19384:SF84">
    <property type="entry name" value="METHIONINE SYNTHASE REDUCTASE"/>
    <property type="match status" value="1"/>
</dbReference>
<keyword evidence="2" id="KW-0285">Flavoprotein</keyword>
<evidence type="ECO:0000313" key="8">
    <source>
        <dbReference type="Proteomes" id="UP000267029"/>
    </source>
</evidence>
<dbReference type="GO" id="GO:0005829">
    <property type="term" value="C:cytosol"/>
    <property type="evidence" value="ECO:0007669"/>
    <property type="project" value="TreeGrafter"/>
</dbReference>
<dbReference type="Pfam" id="PF00667">
    <property type="entry name" value="FAD_binding_1"/>
    <property type="match status" value="1"/>
</dbReference>
<dbReference type="GO" id="GO:0030586">
    <property type="term" value="F:[methionine synthase] reductase (NADPH) activity"/>
    <property type="evidence" value="ECO:0007669"/>
    <property type="project" value="TreeGrafter"/>
</dbReference>
<feature type="domain" description="Sulfite reductase [NADPH] flavoprotein alpha-component-like FAD-binding" evidence="6">
    <location>
        <begin position="69"/>
        <end position="243"/>
    </location>
</feature>
<dbReference type="SUPFAM" id="SSF52343">
    <property type="entry name" value="Ferredoxin reductase-like, C-terminal NADP-linked domain"/>
    <property type="match status" value="1"/>
</dbReference>
<evidence type="ECO:0000259" key="6">
    <source>
        <dbReference type="Pfam" id="PF00667"/>
    </source>
</evidence>
<comment type="cofactor">
    <cofactor evidence="1">
        <name>FAD</name>
        <dbReference type="ChEBI" id="CHEBI:57692"/>
    </cofactor>
</comment>
<dbReference type="GO" id="GO:0050667">
    <property type="term" value="P:homocysteine metabolic process"/>
    <property type="evidence" value="ECO:0007669"/>
    <property type="project" value="TreeGrafter"/>
</dbReference>
<dbReference type="PRINTS" id="PR00371">
    <property type="entry name" value="FPNCR"/>
</dbReference>
<protein>
    <recommendedName>
        <fullName evidence="9">FAD-binding FR-type domain-containing protein</fullName>
    </recommendedName>
</protein>
<evidence type="ECO:0000313" key="7">
    <source>
        <dbReference type="EMBL" id="VDD82915.1"/>
    </source>
</evidence>
<reference evidence="7 8" key="1">
    <citation type="submission" date="2018-10" db="EMBL/GenBank/DDBJ databases">
        <authorList>
            <consortium name="Pathogen Informatics"/>
        </authorList>
    </citation>
    <scope>NUCLEOTIDE SEQUENCE [LARGE SCALE GENOMIC DNA]</scope>
</reference>
<name>A0A0R3UME8_MESCO</name>
<dbReference type="PANTHER" id="PTHR19384">
    <property type="entry name" value="NITRIC OXIDE SYNTHASE-RELATED"/>
    <property type="match status" value="1"/>
</dbReference>
<accession>A0A0R3UME8</accession>
<dbReference type="InterPro" id="IPR001709">
    <property type="entry name" value="Flavoprot_Pyr_Nucl_cyt_Rdtase"/>
</dbReference>
<dbReference type="Proteomes" id="UP000267029">
    <property type="component" value="Unassembled WGS sequence"/>
</dbReference>
<dbReference type="Pfam" id="PF00175">
    <property type="entry name" value="NAD_binding_1"/>
    <property type="match status" value="1"/>
</dbReference>
<evidence type="ECO:0000259" key="5">
    <source>
        <dbReference type="Pfam" id="PF00175"/>
    </source>
</evidence>
<feature type="domain" description="Oxidoreductase FAD/NAD(P)-binding" evidence="5">
    <location>
        <begin position="311"/>
        <end position="363"/>
    </location>
</feature>
<evidence type="ECO:0000256" key="1">
    <source>
        <dbReference type="ARBA" id="ARBA00001974"/>
    </source>
</evidence>
<dbReference type="InterPro" id="IPR001433">
    <property type="entry name" value="OxRdtase_FAD/NAD-bd"/>
</dbReference>
<dbReference type="Gene3D" id="3.40.50.80">
    <property type="entry name" value="Nucleotide-binding domain of ferredoxin-NADP reductase (FNR) module"/>
    <property type="match status" value="1"/>
</dbReference>
<dbReference type="GO" id="GO:0010181">
    <property type="term" value="F:FMN binding"/>
    <property type="evidence" value="ECO:0007669"/>
    <property type="project" value="TreeGrafter"/>
</dbReference>
<dbReference type="Gene3D" id="2.40.30.10">
    <property type="entry name" value="Translation factors"/>
    <property type="match status" value="1"/>
</dbReference>
<evidence type="ECO:0000256" key="2">
    <source>
        <dbReference type="ARBA" id="ARBA00022630"/>
    </source>
</evidence>
<dbReference type="EMBL" id="UXSR01005597">
    <property type="protein sequence ID" value="VDD82915.1"/>
    <property type="molecule type" value="Genomic_DNA"/>
</dbReference>
<dbReference type="Gene3D" id="1.20.990.10">
    <property type="entry name" value="NADPH-cytochrome p450 Reductase, Chain A, domain 3"/>
    <property type="match status" value="1"/>
</dbReference>
<dbReference type="STRING" id="53468.A0A0R3UME8"/>
<dbReference type="OrthoDB" id="1856718at2759"/>
<dbReference type="InterPro" id="IPR039261">
    <property type="entry name" value="FNR_nucleotide-bd"/>
</dbReference>
<evidence type="ECO:0000256" key="4">
    <source>
        <dbReference type="ARBA" id="ARBA00023002"/>
    </source>
</evidence>